<dbReference type="GO" id="GO:0004497">
    <property type="term" value="F:monooxygenase activity"/>
    <property type="evidence" value="ECO:0007669"/>
    <property type="project" value="UniProtKB-KW"/>
</dbReference>
<evidence type="ECO:0000313" key="5">
    <source>
        <dbReference type="Proteomes" id="UP000326838"/>
    </source>
</evidence>
<gene>
    <name evidence="4" type="ORF">F6B40_08880</name>
</gene>
<dbReference type="Proteomes" id="UP000326838">
    <property type="component" value="Unassembled WGS sequence"/>
</dbReference>
<dbReference type="Pfam" id="PF00296">
    <property type="entry name" value="Bac_luciferase"/>
    <property type="match status" value="1"/>
</dbReference>
<proteinExistence type="predicted"/>
<dbReference type="EMBL" id="VYUY01000009">
    <property type="protein sequence ID" value="KAA9133849.1"/>
    <property type="molecule type" value="Genomic_DNA"/>
</dbReference>
<protein>
    <submittedName>
        <fullName evidence="4">LLM class flavin-dependent oxidoreductase</fullName>
    </submittedName>
</protein>
<accession>A0A5N0TKH5</accession>
<feature type="domain" description="Luciferase-like" evidence="3">
    <location>
        <begin position="44"/>
        <end position="323"/>
    </location>
</feature>
<evidence type="ECO:0000256" key="2">
    <source>
        <dbReference type="ARBA" id="ARBA00023033"/>
    </source>
</evidence>
<dbReference type="AlphaFoldDB" id="A0A5N0TKH5"/>
<dbReference type="InterPro" id="IPR011251">
    <property type="entry name" value="Luciferase-like_dom"/>
</dbReference>
<dbReference type="SUPFAM" id="SSF51679">
    <property type="entry name" value="Bacterial luciferase-like"/>
    <property type="match status" value="1"/>
</dbReference>
<sequence length="389" mass="43041">MLPIDTSIRTGRRRDGTRTMAIRIEDVEFGLDSFGDVATDGGRVMSDAETLRLLVDEARLAEHVGLDAFSVGEHYRDGMVDSATPVILAAIGQATSTIGLGTSVTVLSTQDPVRLYQQFATVDGLSGGRAHLVLGRASATESFPLFGYDIAEYEQLFEEKLDLFLRLMREDRVTWTGGYRAPLQDVRLHPRMPEGGIPAWIGIGGSPDSVIRAARHGLPLMMAIIGGRPERFAGHAELYLRALEQFGHPELPIGQHSLGFVADTDEEAKDTHWRHWQPVVEALGRERGFYPPTLERYRQEVDSGALYVGSPQTVARRIAAVVRANHLSRFDLKYDVLHLPRDARETSIRLFGERVVPLVRELLHDDPGEWRLTGRAPAEIVKGGTAVHA</sequence>
<organism evidence="4 5">
    <name type="scientific">Microbacterium caowuchunii</name>
    <dbReference type="NCBI Taxonomy" id="2614638"/>
    <lineage>
        <taxon>Bacteria</taxon>
        <taxon>Bacillati</taxon>
        <taxon>Actinomycetota</taxon>
        <taxon>Actinomycetes</taxon>
        <taxon>Micrococcales</taxon>
        <taxon>Microbacteriaceae</taxon>
        <taxon>Microbacterium</taxon>
    </lineage>
</organism>
<keyword evidence="5" id="KW-1185">Reference proteome</keyword>
<dbReference type="CDD" id="cd00347">
    <property type="entry name" value="Flavin_utilizing_monoxygenases"/>
    <property type="match status" value="1"/>
</dbReference>
<dbReference type="InterPro" id="IPR050766">
    <property type="entry name" value="Bact_Lucif_Oxidored"/>
</dbReference>
<reference evidence="5" key="1">
    <citation type="submission" date="2019-09" db="EMBL/GenBank/DDBJ databases">
        <title>Mumia zhuanghuii sp. nov. isolated from the intestinal contents of plateau pika (Ochotona curzoniae) in the Qinghai-Tibet plateau of China.</title>
        <authorList>
            <person name="Tian Z."/>
        </authorList>
    </citation>
    <scope>NUCLEOTIDE SEQUENCE [LARGE SCALE GENOMIC DNA]</scope>
    <source>
        <strain evidence="5">L-033</strain>
    </source>
</reference>
<comment type="caution">
    <text evidence="4">The sequence shown here is derived from an EMBL/GenBank/DDBJ whole genome shotgun (WGS) entry which is preliminary data.</text>
</comment>
<dbReference type="Gene3D" id="3.20.20.30">
    <property type="entry name" value="Luciferase-like domain"/>
    <property type="match status" value="1"/>
</dbReference>
<dbReference type="GO" id="GO:0016705">
    <property type="term" value="F:oxidoreductase activity, acting on paired donors, with incorporation or reduction of molecular oxygen"/>
    <property type="evidence" value="ECO:0007669"/>
    <property type="project" value="InterPro"/>
</dbReference>
<keyword evidence="2" id="KW-0503">Monooxygenase</keyword>
<dbReference type="PANTHER" id="PTHR30137">
    <property type="entry name" value="LUCIFERASE-LIKE MONOOXYGENASE"/>
    <property type="match status" value="1"/>
</dbReference>
<dbReference type="GO" id="GO:0005829">
    <property type="term" value="C:cytosol"/>
    <property type="evidence" value="ECO:0007669"/>
    <property type="project" value="TreeGrafter"/>
</dbReference>
<dbReference type="PANTHER" id="PTHR30137:SF8">
    <property type="entry name" value="BLR5498 PROTEIN"/>
    <property type="match status" value="1"/>
</dbReference>
<evidence type="ECO:0000256" key="1">
    <source>
        <dbReference type="ARBA" id="ARBA00023002"/>
    </source>
</evidence>
<name>A0A5N0TKH5_9MICO</name>
<evidence type="ECO:0000313" key="4">
    <source>
        <dbReference type="EMBL" id="KAA9133849.1"/>
    </source>
</evidence>
<evidence type="ECO:0000259" key="3">
    <source>
        <dbReference type="Pfam" id="PF00296"/>
    </source>
</evidence>
<dbReference type="InterPro" id="IPR036661">
    <property type="entry name" value="Luciferase-like_sf"/>
</dbReference>
<keyword evidence="1" id="KW-0560">Oxidoreductase</keyword>